<evidence type="ECO:0000259" key="1">
    <source>
        <dbReference type="Pfam" id="PF03372"/>
    </source>
</evidence>
<dbReference type="PANTHER" id="PTHR33710:SF86">
    <property type="entry name" value="VIRAL MOVEMENT PROTEIN"/>
    <property type="match status" value="1"/>
</dbReference>
<evidence type="ECO:0000313" key="3">
    <source>
        <dbReference type="Proteomes" id="UP000824890"/>
    </source>
</evidence>
<protein>
    <recommendedName>
        <fullName evidence="1">Endonuclease/exonuclease/phosphatase domain-containing protein</fullName>
    </recommendedName>
</protein>
<dbReference type="Gene3D" id="3.60.10.10">
    <property type="entry name" value="Endonuclease/exonuclease/phosphatase"/>
    <property type="match status" value="1"/>
</dbReference>
<dbReference type="Proteomes" id="UP000824890">
    <property type="component" value="Unassembled WGS sequence"/>
</dbReference>
<proteinExistence type="predicted"/>
<feature type="domain" description="Endonuclease/exonuclease/phosphatase" evidence="1">
    <location>
        <begin position="4"/>
        <end position="212"/>
    </location>
</feature>
<keyword evidence="3" id="KW-1185">Reference proteome</keyword>
<organism evidence="2 3">
    <name type="scientific">Brassica napus</name>
    <name type="common">Rape</name>
    <dbReference type="NCBI Taxonomy" id="3708"/>
    <lineage>
        <taxon>Eukaryota</taxon>
        <taxon>Viridiplantae</taxon>
        <taxon>Streptophyta</taxon>
        <taxon>Embryophyta</taxon>
        <taxon>Tracheophyta</taxon>
        <taxon>Spermatophyta</taxon>
        <taxon>Magnoliopsida</taxon>
        <taxon>eudicotyledons</taxon>
        <taxon>Gunneridae</taxon>
        <taxon>Pentapetalae</taxon>
        <taxon>rosids</taxon>
        <taxon>malvids</taxon>
        <taxon>Brassicales</taxon>
        <taxon>Brassicaceae</taxon>
        <taxon>Brassiceae</taxon>
        <taxon>Brassica</taxon>
    </lineage>
</organism>
<dbReference type="Pfam" id="PF03372">
    <property type="entry name" value="Exo_endo_phos"/>
    <property type="match status" value="1"/>
</dbReference>
<dbReference type="PANTHER" id="PTHR33710">
    <property type="entry name" value="BNAC02G09200D PROTEIN"/>
    <property type="match status" value="1"/>
</dbReference>
<dbReference type="SUPFAM" id="SSF56219">
    <property type="entry name" value="DNase I-like"/>
    <property type="match status" value="1"/>
</dbReference>
<evidence type="ECO:0000313" key="2">
    <source>
        <dbReference type="EMBL" id="KAH0928417.1"/>
    </source>
</evidence>
<name>A0ABQ8DHB8_BRANA</name>
<reference evidence="2 3" key="1">
    <citation type="submission" date="2021-05" db="EMBL/GenBank/DDBJ databases">
        <title>Genome Assembly of Synthetic Allotetraploid Brassica napus Reveals Homoeologous Exchanges between Subgenomes.</title>
        <authorList>
            <person name="Davis J.T."/>
        </authorList>
    </citation>
    <scope>NUCLEOTIDE SEQUENCE [LARGE SCALE GENOMIC DNA]</scope>
    <source>
        <strain evidence="3">cv. Da-Ae</strain>
        <tissue evidence="2">Seedling</tissue>
    </source>
</reference>
<sequence length="350" mass="40039">MVKDWINIHRPLFGAFLETHIQSSNEVRIRSAIPAGWKFFGNYEHNSSGRIVVIWDPSVSVFIYKSSAQAVTCGIHILAQNMNFTVTFVYGFNEVGERQELWEELSLIHGIQAMADAPWSVVGDFNQILRLSHHSGYPSRVIDDAGMEDMNLAIQDAELFEAQAKGAPFTWWNNSDANPISTRIDHALINQNWATRFPDSYAEFLEPGQSDHSPCIIKIPSLRRQSKKPFKFFHHIIDHPDYSSVVSAAWNPGSISGTAQFRLVRTMKMLKKDMRNLNKRHFSGISERVKEQSGKVGSLQLALLTRPDQVLAAEEHRKRGKLNLLLNAEQKFYRQRSRMDKAIFLVKFLR</sequence>
<dbReference type="InterPro" id="IPR036691">
    <property type="entry name" value="Endo/exonu/phosph_ase_sf"/>
</dbReference>
<gene>
    <name evidence="2" type="ORF">HID58_014144</name>
</gene>
<dbReference type="EMBL" id="JAGKQM010000004">
    <property type="protein sequence ID" value="KAH0928417.1"/>
    <property type="molecule type" value="Genomic_DNA"/>
</dbReference>
<accession>A0ABQ8DHB8</accession>
<comment type="caution">
    <text evidence="2">The sequence shown here is derived from an EMBL/GenBank/DDBJ whole genome shotgun (WGS) entry which is preliminary data.</text>
</comment>
<dbReference type="InterPro" id="IPR005135">
    <property type="entry name" value="Endo/exonuclease/phosphatase"/>
</dbReference>